<accession>A0A6N2L6F9</accession>
<sequence>MALTSESDMNRLSLHQSTPDPIREPQHPLHIILKENGSFKETDQEELTKIQERDVISDLVAMESDAESENDEETTSSE</sequence>
<gene>
    <name evidence="2" type="ORF">SVIM_LOCUS178278</name>
</gene>
<organism evidence="2">
    <name type="scientific">Salix viminalis</name>
    <name type="common">Common osier</name>
    <name type="synonym">Basket willow</name>
    <dbReference type="NCBI Taxonomy" id="40686"/>
    <lineage>
        <taxon>Eukaryota</taxon>
        <taxon>Viridiplantae</taxon>
        <taxon>Streptophyta</taxon>
        <taxon>Embryophyta</taxon>
        <taxon>Tracheophyta</taxon>
        <taxon>Spermatophyta</taxon>
        <taxon>Magnoliopsida</taxon>
        <taxon>eudicotyledons</taxon>
        <taxon>Gunneridae</taxon>
        <taxon>Pentapetalae</taxon>
        <taxon>rosids</taxon>
        <taxon>fabids</taxon>
        <taxon>Malpighiales</taxon>
        <taxon>Salicaceae</taxon>
        <taxon>Saliceae</taxon>
        <taxon>Salix</taxon>
    </lineage>
</organism>
<name>A0A6N2L6F9_SALVM</name>
<dbReference type="EMBL" id="CAADRP010001112">
    <property type="protein sequence ID" value="VFU35765.1"/>
    <property type="molecule type" value="Genomic_DNA"/>
</dbReference>
<evidence type="ECO:0000313" key="2">
    <source>
        <dbReference type="EMBL" id="VFU35765.1"/>
    </source>
</evidence>
<evidence type="ECO:0000256" key="1">
    <source>
        <dbReference type="SAM" id="MobiDB-lite"/>
    </source>
</evidence>
<reference evidence="2" key="1">
    <citation type="submission" date="2019-03" db="EMBL/GenBank/DDBJ databases">
        <authorList>
            <person name="Mank J."/>
            <person name="Almeida P."/>
        </authorList>
    </citation>
    <scope>NUCLEOTIDE SEQUENCE</scope>
    <source>
        <strain evidence="2">78183</strain>
    </source>
</reference>
<protein>
    <submittedName>
        <fullName evidence="2">Uncharacterized protein</fullName>
    </submittedName>
</protein>
<feature type="region of interest" description="Disordered" evidence="1">
    <location>
        <begin position="1"/>
        <end position="26"/>
    </location>
</feature>
<dbReference type="AlphaFoldDB" id="A0A6N2L6F9"/>
<proteinExistence type="predicted"/>